<dbReference type="PANTHER" id="PTHR12905:SF0">
    <property type="entry name" value="CALCINEURIN-LIKE PHOSPHOESTERASE DOMAIN-CONTAINING PROTEIN"/>
    <property type="match status" value="1"/>
</dbReference>
<dbReference type="PANTHER" id="PTHR12905">
    <property type="entry name" value="METALLOPHOSPHOESTERASE"/>
    <property type="match status" value="1"/>
</dbReference>
<dbReference type="Gene3D" id="3.60.21.10">
    <property type="match status" value="1"/>
</dbReference>
<dbReference type="Proteomes" id="UP000244741">
    <property type="component" value="Segment"/>
</dbReference>
<dbReference type="SUPFAM" id="SSF56300">
    <property type="entry name" value="Metallo-dependent phosphatases"/>
    <property type="match status" value="1"/>
</dbReference>
<proteinExistence type="predicted"/>
<dbReference type="InterPro" id="IPR051693">
    <property type="entry name" value="UPF0046_metallophosphoest"/>
</dbReference>
<gene>
    <name evidence="1" type="ORF">AhSzq1_19</name>
</gene>
<organism evidence="1 2">
    <name type="scientific">Aeromonas phage AhSzq-1</name>
    <dbReference type="NCBI Taxonomy" id="2138298"/>
    <lineage>
        <taxon>Viruses</taxon>
        <taxon>Duplodnaviria</taxon>
        <taxon>Heunggongvirae</taxon>
        <taxon>Uroviricota</taxon>
        <taxon>Caudoviricetes</taxon>
        <taxon>Demerecviridae</taxon>
        <taxon>Shenzhenvirus</taxon>
        <taxon>Shenzhenvirus AhSzq1</taxon>
    </lineage>
</organism>
<sequence>MTQPEVIEMITDQIPNAKVFFGGTFVYGGVKFGFMPWSPVYGPFEFMASEAVIASKLDKVGKVDVLVTHSPPYYTLDSVHSGEHVGSHSIAYHVDTCPPKYHIFGHIHEDSGIITTTLTTFVNTAQRITEIEVQI</sequence>
<accession>A0A2R4ALJ3</accession>
<protein>
    <submittedName>
        <fullName evidence="1">Metallophosphoesterase</fullName>
    </submittedName>
</protein>
<name>A0A2R4ALJ3_9CAUD</name>
<keyword evidence="2" id="KW-1185">Reference proteome</keyword>
<dbReference type="InterPro" id="IPR029052">
    <property type="entry name" value="Metallo-depent_PP-like"/>
</dbReference>
<reference evidence="1 2" key="1">
    <citation type="submission" date="2017-12" db="EMBL/GenBank/DDBJ databases">
        <title>Genomic characterization of T5-related Aeromonas hydrophila phages AhSzq-1 and AhSzw-1 and proposal to be two new species.</title>
        <authorList>
            <person name="Chen L."/>
            <person name="Yuan S."/>
            <person name="Ma Y."/>
        </authorList>
    </citation>
    <scope>NUCLEOTIDE SEQUENCE [LARGE SCALE GENOMIC DNA]</scope>
    <source>
        <strain evidence="1">Seawater</strain>
    </source>
</reference>
<evidence type="ECO:0000313" key="2">
    <source>
        <dbReference type="Proteomes" id="UP000244741"/>
    </source>
</evidence>
<dbReference type="EMBL" id="MG676224">
    <property type="protein sequence ID" value="AVR75912.1"/>
    <property type="molecule type" value="Genomic_DNA"/>
</dbReference>
<evidence type="ECO:0000313" key="1">
    <source>
        <dbReference type="EMBL" id="AVR75912.1"/>
    </source>
</evidence>